<evidence type="ECO:0000256" key="1">
    <source>
        <dbReference type="SAM" id="MobiDB-lite"/>
    </source>
</evidence>
<gene>
    <name evidence="2" type="ORF">KFL_007050020</name>
</gene>
<feature type="compositionally biased region" description="Basic residues" evidence="1">
    <location>
        <begin position="193"/>
        <end position="203"/>
    </location>
</feature>
<feature type="region of interest" description="Disordered" evidence="1">
    <location>
        <begin position="77"/>
        <end position="226"/>
    </location>
</feature>
<feature type="compositionally biased region" description="Basic and acidic residues" evidence="1">
    <location>
        <begin position="83"/>
        <end position="95"/>
    </location>
</feature>
<name>A0A1Y1IJA7_KLENI</name>
<dbReference type="AlphaFoldDB" id="A0A1Y1IJA7"/>
<dbReference type="EMBL" id="DF237654">
    <property type="protein sequence ID" value="GAQ90940.1"/>
    <property type="molecule type" value="Genomic_DNA"/>
</dbReference>
<proteinExistence type="predicted"/>
<sequence length="252" mass="26938">MGRRVDRLEVTSASPTMTFESLPKVRAATSLGFARGLPSPVPGAGPKTRRDGELLFEALTGVSPEEIRCDSPDLFLGSRHHTGGRDLHTLKHPREAFSSGEGKGRGNVCRSPVSSPEPLQTGESENWSVLSDGRDGKRGTAASPPPTGGEREAAQTPLAAEKARVNTAESADVIRKGSDVSRKRPSGSPPAARNKRSSGRTRIRAADAGVQTEASETEEESDDGFVFGSYESFFYQDAEIGRKRSKAEKDAE</sequence>
<dbReference type="Proteomes" id="UP000054558">
    <property type="component" value="Unassembled WGS sequence"/>
</dbReference>
<protein>
    <submittedName>
        <fullName evidence="2">Uncharacterized protein</fullName>
    </submittedName>
</protein>
<feature type="compositionally biased region" description="Polar residues" evidence="1">
    <location>
        <begin position="112"/>
        <end position="129"/>
    </location>
</feature>
<keyword evidence="3" id="KW-1185">Reference proteome</keyword>
<organism evidence="2 3">
    <name type="scientific">Klebsormidium nitens</name>
    <name type="common">Green alga</name>
    <name type="synonym">Ulothrix nitens</name>
    <dbReference type="NCBI Taxonomy" id="105231"/>
    <lineage>
        <taxon>Eukaryota</taxon>
        <taxon>Viridiplantae</taxon>
        <taxon>Streptophyta</taxon>
        <taxon>Klebsormidiophyceae</taxon>
        <taxon>Klebsormidiales</taxon>
        <taxon>Klebsormidiaceae</taxon>
        <taxon>Klebsormidium</taxon>
    </lineage>
</organism>
<evidence type="ECO:0000313" key="3">
    <source>
        <dbReference type="Proteomes" id="UP000054558"/>
    </source>
</evidence>
<accession>A0A1Y1IJA7</accession>
<evidence type="ECO:0000313" key="2">
    <source>
        <dbReference type="EMBL" id="GAQ90940.1"/>
    </source>
</evidence>
<feature type="compositionally biased region" description="Basic and acidic residues" evidence="1">
    <location>
        <begin position="172"/>
        <end position="182"/>
    </location>
</feature>
<reference evidence="2 3" key="1">
    <citation type="journal article" date="2014" name="Nat. Commun.">
        <title>Klebsormidium flaccidum genome reveals primary factors for plant terrestrial adaptation.</title>
        <authorList>
            <person name="Hori K."/>
            <person name="Maruyama F."/>
            <person name="Fujisawa T."/>
            <person name="Togashi T."/>
            <person name="Yamamoto N."/>
            <person name="Seo M."/>
            <person name="Sato S."/>
            <person name="Yamada T."/>
            <person name="Mori H."/>
            <person name="Tajima N."/>
            <person name="Moriyama T."/>
            <person name="Ikeuchi M."/>
            <person name="Watanabe M."/>
            <person name="Wada H."/>
            <person name="Kobayashi K."/>
            <person name="Saito M."/>
            <person name="Masuda T."/>
            <person name="Sasaki-Sekimoto Y."/>
            <person name="Mashiguchi K."/>
            <person name="Awai K."/>
            <person name="Shimojima M."/>
            <person name="Masuda S."/>
            <person name="Iwai M."/>
            <person name="Nobusawa T."/>
            <person name="Narise T."/>
            <person name="Kondo S."/>
            <person name="Saito H."/>
            <person name="Sato R."/>
            <person name="Murakawa M."/>
            <person name="Ihara Y."/>
            <person name="Oshima-Yamada Y."/>
            <person name="Ohtaka K."/>
            <person name="Satoh M."/>
            <person name="Sonobe K."/>
            <person name="Ishii M."/>
            <person name="Ohtani R."/>
            <person name="Kanamori-Sato M."/>
            <person name="Honoki R."/>
            <person name="Miyazaki D."/>
            <person name="Mochizuki H."/>
            <person name="Umetsu J."/>
            <person name="Higashi K."/>
            <person name="Shibata D."/>
            <person name="Kamiya Y."/>
            <person name="Sato N."/>
            <person name="Nakamura Y."/>
            <person name="Tabata S."/>
            <person name="Ida S."/>
            <person name="Kurokawa K."/>
            <person name="Ohta H."/>
        </authorList>
    </citation>
    <scope>NUCLEOTIDE SEQUENCE [LARGE SCALE GENOMIC DNA]</scope>
    <source>
        <strain evidence="2 3">NIES-2285</strain>
    </source>
</reference>